<reference evidence="2" key="5">
    <citation type="journal article" date="2001" name="Nature">
        <title>Functional annotation of a full-length mouse cDNA collection.</title>
        <authorList>
            <consortium name="The RIKEN Genome Exploration Research Group Phase II Team and the FANTOM Consortium"/>
        </authorList>
    </citation>
    <scope>NUCLEOTIDE SEQUENCE</scope>
    <source>
        <strain evidence="2">C57BL/6J</strain>
        <tissue evidence="2">Testis</tissue>
    </source>
</reference>
<dbReference type="HOGENOM" id="CLU_1558864_0_0_1"/>
<reference evidence="2" key="3">
    <citation type="journal article" date="2000" name="Genome Res.">
        <title>RIKEN integrated sequence analysis (RISA) system--384-format sequencing pipeline with 384 multicapillary sequencer.</title>
        <authorList>
            <person name="Shibata K."/>
            <person name="Itoh M."/>
            <person name="Aizawa K."/>
            <person name="Nagaoka S."/>
            <person name="Sasaki N."/>
            <person name="Carninci P."/>
            <person name="Konno H."/>
            <person name="Akiyama J."/>
            <person name="Nishi K."/>
            <person name="Kitsunai T."/>
            <person name="Tashiro H."/>
            <person name="Itoh M."/>
            <person name="Sumi N."/>
            <person name="Ishii Y."/>
            <person name="Nakamura S."/>
            <person name="Hazama M."/>
            <person name="Nishine T."/>
            <person name="Harada A."/>
            <person name="Yamamoto R."/>
            <person name="Matsumoto H."/>
            <person name="Sakaguchi S."/>
            <person name="Ikegami T."/>
            <person name="Kashiwagi K."/>
            <person name="Fujiwake S."/>
            <person name="Inoue K."/>
            <person name="Togawa Y."/>
            <person name="Izawa M."/>
            <person name="Ohara E."/>
            <person name="Watahiki M."/>
            <person name="Yoneda Y."/>
            <person name="Ishikawa T."/>
            <person name="Ozawa K."/>
            <person name="Tanaka T."/>
            <person name="Matsuura S."/>
            <person name="Kawai J."/>
            <person name="Okazaki Y."/>
            <person name="Muramatsu M."/>
            <person name="Inoue Y."/>
            <person name="Kira A."/>
            <person name="Hayashizaki Y."/>
        </authorList>
    </citation>
    <scope>NUCLEOTIDE SEQUENCE</scope>
    <source>
        <strain evidence="2">C57BL/6J</strain>
        <tissue evidence="2">Testis</tissue>
    </source>
</reference>
<reference evidence="2" key="7">
    <citation type="journal article" date="2005" name="Science">
        <title>The Transcriptional Landscape of the Mammalian Genome.</title>
        <authorList>
            <consortium name="The FANTOM Consortium"/>
            <consortium name="Riken Genome Exploration Research Group and Genome Science Group (Genome Network Project Core Group)"/>
        </authorList>
    </citation>
    <scope>NUCLEOTIDE SEQUENCE</scope>
    <source>
        <strain evidence="2">C57BL/6J</strain>
        <tissue evidence="2">Testis</tissue>
    </source>
</reference>
<dbReference type="RNAct" id="Q9CUI2">
    <property type="molecule type" value="protein"/>
</dbReference>
<reference evidence="2" key="6">
    <citation type="journal article" date="2002" name="Nature">
        <title>Analysis of the mouse transcriptome based on functional annotation of 60,770 full-length cDNAs.</title>
        <authorList>
            <consortium name="The FANTOM Consortium and the RIKEN Genome Exploration Research Group Phase I and II Team"/>
        </authorList>
    </citation>
    <scope>NUCLEOTIDE SEQUENCE</scope>
    <source>
        <strain evidence="2">C57BL/6J</strain>
        <tissue evidence="2">Testis</tissue>
    </source>
</reference>
<accession>Q9CUI2</accession>
<protein>
    <submittedName>
        <fullName evidence="2">Uncharacterized protein</fullName>
    </submittedName>
</protein>
<organism evidence="2">
    <name type="scientific">Mus musculus</name>
    <name type="common">Mouse</name>
    <dbReference type="NCBI Taxonomy" id="10090"/>
    <lineage>
        <taxon>Eukaryota</taxon>
        <taxon>Metazoa</taxon>
        <taxon>Chordata</taxon>
        <taxon>Craniata</taxon>
        <taxon>Vertebrata</taxon>
        <taxon>Euteleostomi</taxon>
        <taxon>Mammalia</taxon>
        <taxon>Eutheria</taxon>
        <taxon>Euarchontoglires</taxon>
        <taxon>Glires</taxon>
        <taxon>Rodentia</taxon>
        <taxon>Myomorpha</taxon>
        <taxon>Muroidea</taxon>
        <taxon>Muridae</taxon>
        <taxon>Murinae</taxon>
        <taxon>Mus</taxon>
        <taxon>Mus</taxon>
    </lineage>
</organism>
<feature type="region of interest" description="Disordered" evidence="1">
    <location>
        <begin position="49"/>
        <end position="81"/>
    </location>
</feature>
<reference evidence="2" key="2">
    <citation type="journal article" date="2000" name="Genome Res.">
        <title>Normalization and subtraction of cap-trapper-selected cDNAs to prepare full-length cDNA libraries for rapid discovery of new genes.</title>
        <authorList>
            <person name="Carninci P."/>
            <person name="Shibata Y."/>
            <person name="Hayatsu N."/>
            <person name="Sugahara Y."/>
            <person name="Shibata K."/>
            <person name="Itoh M."/>
            <person name="Konno H."/>
            <person name="Okazaki Y."/>
            <person name="Muramatsu M."/>
            <person name="Hayashizaki Y."/>
        </authorList>
    </citation>
    <scope>NUCLEOTIDE SEQUENCE</scope>
    <source>
        <strain evidence="2">C57BL/6J</strain>
        <tissue evidence="2">Testis</tissue>
    </source>
</reference>
<reference evidence="2" key="1">
    <citation type="journal article" date="1999" name="Methods Enzymol.">
        <title>High-efficiency full-length cDNA cloning.</title>
        <authorList>
            <person name="Carninci P."/>
            <person name="Hayashizaki Y."/>
        </authorList>
    </citation>
    <scope>NUCLEOTIDE SEQUENCE</scope>
    <source>
        <strain evidence="2">C57BL/6J</strain>
        <tissue evidence="2">Testis</tissue>
    </source>
</reference>
<feature type="compositionally biased region" description="Basic residues" evidence="1">
    <location>
        <begin position="72"/>
        <end position="81"/>
    </location>
</feature>
<reference evidence="2" key="8">
    <citation type="journal article" date="2005" name="Science">
        <title>Antisense Transcription in the Mammalian Transcriptome.</title>
        <authorList>
            <consortium name="RIKEN Genome Exploration Research Group and Genome Science Group (Genome Network Project Core Group) and the FANTOM Consortium"/>
        </authorList>
    </citation>
    <scope>NUCLEOTIDE SEQUENCE</scope>
    <source>
        <strain evidence="2">C57BL/6J</strain>
        <tissue evidence="2">Testis</tissue>
    </source>
</reference>
<dbReference type="EMBL" id="AK015982">
    <property type="protein sequence ID" value="BAB30065.1"/>
    <property type="molecule type" value="mRNA"/>
</dbReference>
<evidence type="ECO:0000256" key="1">
    <source>
        <dbReference type="SAM" id="MobiDB-lite"/>
    </source>
</evidence>
<feature type="non-terminal residue" evidence="2">
    <location>
        <position position="1"/>
    </location>
</feature>
<sequence>GRSSRAVTGTCLLPPASVASWPPSTLGGPGRGPWANRAQALRSQVWTVPGDAAPGLHPLRPPGHPPPERRGPGKTKGRRRLRGAHLLDGGFAAAPEPHKQDPRLGAVSAARAAAAAGPRASAATRRCLLFLLLHAVAEVLGERVGCAVTAGQGRLLRPVLQGHGAGPPPPAP</sequence>
<dbReference type="MGI" id="MGI:1922470">
    <property type="gene designation" value="4930535I16Rik"/>
</dbReference>
<evidence type="ECO:0000313" key="3">
    <source>
        <dbReference type="MGI" id="MGI:1922470"/>
    </source>
</evidence>
<dbReference type="AGR" id="MGI:1922470"/>
<reference evidence="2" key="4">
    <citation type="submission" date="2000-07" db="EMBL/GenBank/DDBJ databases">
        <authorList>
            <person name="Adachi J."/>
            <person name="Aizawa K."/>
            <person name="Akahira S."/>
            <person name="Akimura T."/>
            <person name="Arai A."/>
            <person name="Aono H."/>
            <person name="Arakawa T."/>
            <person name="Bono H."/>
            <person name="Carninci P."/>
            <person name="Fukuda S."/>
            <person name="Fukunishi Y."/>
            <person name="Furuno M."/>
            <person name="Hanagaki T."/>
            <person name="Hara A."/>
            <person name="Hayatsu N."/>
            <person name="Hiramoto K."/>
            <person name="Hiraoka T."/>
            <person name="Hori F."/>
            <person name="Imotani K."/>
            <person name="Ishii Y."/>
            <person name="Itoh M."/>
            <person name="Izawa M."/>
            <person name="Kasukawa T."/>
            <person name="Kato H."/>
            <person name="Kawai J."/>
            <person name="Kojima Y."/>
            <person name="Konno H."/>
            <person name="Kouda M."/>
            <person name="Koya S."/>
            <person name="Kurihara C."/>
            <person name="Matsuyama T."/>
            <person name="Miyazaki A."/>
            <person name="Nishi K."/>
            <person name="Nomura K."/>
            <person name="Numazaki R."/>
            <person name="Ohno M."/>
            <person name="Okazaki Y."/>
            <person name="Okido T."/>
            <person name="Owa C."/>
            <person name="Saito H."/>
            <person name="Saito R."/>
            <person name="Sakai C."/>
            <person name="Sakai K."/>
            <person name="Sano H."/>
            <person name="Sasaki D."/>
            <person name="Shibata K."/>
            <person name="Shibata Y."/>
            <person name="Shinagawa A."/>
            <person name="Shiraki T."/>
            <person name="Sogabe Y."/>
            <person name="Suzuki H."/>
            <person name="Tagami M."/>
            <person name="Tagawa A."/>
            <person name="Takahashi F."/>
            <person name="Tanaka T."/>
            <person name="Tejima Y."/>
            <person name="Toya T."/>
            <person name="Yamamura T."/>
            <person name="Yasunishi A."/>
            <person name="Yoshida K."/>
            <person name="Yoshino M."/>
            <person name="Muramatsu M."/>
            <person name="Hayashizaki Y."/>
        </authorList>
    </citation>
    <scope>NUCLEOTIDE SEQUENCE</scope>
    <source>
        <strain evidence="2">C57BL/6J</strain>
        <tissue evidence="2">Testis</tissue>
    </source>
</reference>
<feature type="region of interest" description="Disordered" evidence="1">
    <location>
        <begin position="1"/>
        <end position="35"/>
    </location>
</feature>
<name>Q9CUI2_MOUSE</name>
<evidence type="ECO:0000313" key="2">
    <source>
        <dbReference type="EMBL" id="BAB30065.1"/>
    </source>
</evidence>
<proteinExistence type="evidence at transcript level"/>
<gene>
    <name evidence="3" type="primary">4930535I16Rik</name>
</gene>
<dbReference type="AlphaFoldDB" id="Q9CUI2"/>